<feature type="compositionally biased region" description="Polar residues" evidence="1">
    <location>
        <begin position="547"/>
        <end position="559"/>
    </location>
</feature>
<keyword evidence="2" id="KW-0812">Transmembrane</keyword>
<dbReference type="Gene3D" id="1.10.167.10">
    <property type="entry name" value="Regulator of G-protein Signalling 4, domain 2"/>
    <property type="match status" value="1"/>
</dbReference>
<dbReference type="EMBL" id="KV440997">
    <property type="protein sequence ID" value="OAD67922.1"/>
    <property type="molecule type" value="Genomic_DNA"/>
</dbReference>
<keyword evidence="2" id="KW-0472">Membrane</keyword>
<evidence type="ECO:0008006" key="5">
    <source>
        <dbReference type="Google" id="ProtNLM"/>
    </source>
</evidence>
<dbReference type="InterPro" id="IPR044926">
    <property type="entry name" value="RGS_subdomain_2"/>
</dbReference>
<feature type="transmembrane region" description="Helical" evidence="2">
    <location>
        <begin position="139"/>
        <end position="159"/>
    </location>
</feature>
<keyword evidence="4" id="KW-1185">Reference proteome</keyword>
<dbReference type="OrthoDB" id="196547at2759"/>
<keyword evidence="2" id="KW-1133">Transmembrane helix</keyword>
<dbReference type="STRING" id="763407.A0A162TEB4"/>
<reference evidence="4" key="1">
    <citation type="submission" date="2015-06" db="EMBL/GenBank/DDBJ databases">
        <title>Expansion of signal transduction pathways in fungi by whole-genome duplication.</title>
        <authorList>
            <consortium name="DOE Joint Genome Institute"/>
            <person name="Corrochano L.M."/>
            <person name="Kuo A."/>
            <person name="Marcet-Houben M."/>
            <person name="Polaino S."/>
            <person name="Salamov A."/>
            <person name="Villalobos J.M."/>
            <person name="Alvarez M.I."/>
            <person name="Avalos J."/>
            <person name="Benito E.P."/>
            <person name="Benoit I."/>
            <person name="Burger G."/>
            <person name="Camino L.P."/>
            <person name="Canovas D."/>
            <person name="Cerda-Olmedo E."/>
            <person name="Cheng J.-F."/>
            <person name="Dominguez A."/>
            <person name="Elias M."/>
            <person name="Eslava A.P."/>
            <person name="Glaser F."/>
            <person name="Grimwood J."/>
            <person name="Gutierrez G."/>
            <person name="Heitman J."/>
            <person name="Henrissat B."/>
            <person name="Iturriaga E.A."/>
            <person name="Lang B.F."/>
            <person name="Lavin J.L."/>
            <person name="Lee S."/>
            <person name="Li W."/>
            <person name="Lindquist E."/>
            <person name="Lopez-Garcia S."/>
            <person name="Luque E.M."/>
            <person name="Marcos A.T."/>
            <person name="Martin J."/>
            <person name="McCluskey K."/>
            <person name="Medina H.R."/>
            <person name="Miralles-Duran A."/>
            <person name="Miyazaki A."/>
            <person name="Munoz-Torres E."/>
            <person name="Oguiza J.A."/>
            <person name="Ohm R."/>
            <person name="Olmedo M."/>
            <person name="Orejas M."/>
            <person name="Ortiz-Castellanos L."/>
            <person name="Pisabarro A.G."/>
            <person name="Rodriguez-Romero J."/>
            <person name="Ruiz-Herrera J."/>
            <person name="Ruiz-Vazquez R."/>
            <person name="Sanz C."/>
            <person name="Schackwitz W."/>
            <person name="Schmutz J."/>
            <person name="Shahriari M."/>
            <person name="Shelest E."/>
            <person name="Silva-Franco F."/>
            <person name="Soanes D."/>
            <person name="Syed K."/>
            <person name="Tagua V.G."/>
            <person name="Talbot N.J."/>
            <person name="Thon M."/>
            <person name="De vries R.P."/>
            <person name="Wiebenga A."/>
            <person name="Yadav J.S."/>
            <person name="Braun E.L."/>
            <person name="Baker S."/>
            <person name="Garre V."/>
            <person name="Horwitz B."/>
            <person name="Torres-Martinez S."/>
            <person name="Idnurm A."/>
            <person name="Herrera-Estrella A."/>
            <person name="Gabaldon T."/>
            <person name="Grigoriev I.V."/>
        </authorList>
    </citation>
    <scope>NUCLEOTIDE SEQUENCE [LARGE SCALE GENOMIC DNA]</scope>
    <source>
        <strain evidence="4">NRRL 1555(-)</strain>
    </source>
</reference>
<dbReference type="GeneID" id="28998023"/>
<name>A0A162TEB4_PHYB8</name>
<dbReference type="Proteomes" id="UP000077315">
    <property type="component" value="Unassembled WGS sequence"/>
</dbReference>
<proteinExistence type="predicted"/>
<feature type="region of interest" description="Disordered" evidence="1">
    <location>
        <begin position="547"/>
        <end position="570"/>
    </location>
</feature>
<dbReference type="SUPFAM" id="SSF48097">
    <property type="entry name" value="Regulator of G-protein signaling, RGS"/>
    <property type="match status" value="1"/>
</dbReference>
<evidence type="ECO:0000256" key="1">
    <source>
        <dbReference type="SAM" id="MobiDB-lite"/>
    </source>
</evidence>
<protein>
    <recommendedName>
        <fullName evidence="5">RGS domain-containing protein</fullName>
    </recommendedName>
</protein>
<feature type="transmembrane region" description="Helical" evidence="2">
    <location>
        <begin position="48"/>
        <end position="70"/>
    </location>
</feature>
<evidence type="ECO:0000313" key="3">
    <source>
        <dbReference type="EMBL" id="OAD67922.1"/>
    </source>
</evidence>
<accession>A0A162TEB4</accession>
<dbReference type="VEuPathDB" id="FungiDB:PHYBLDRAFT_173833"/>
<gene>
    <name evidence="3" type="ORF">PHYBLDRAFT_173833</name>
</gene>
<dbReference type="InParanoid" id="A0A162TEB4"/>
<sequence length="650" mass="74667">MERMNAFTGFPDCSDPAKAIQGFVAPPSPMPPYQQCMLIQRKMLSCRIYFSCAVFTTIFIIITTGLFIYYTSRGPDAVIDLSVIHLEEEQKALPHRWRSDSLRKRGLFHTVLGAFGNLVFIDTVLVYQSFTAIEKCDVLLWGVLLGYYTWIFAMCAQTYRLQKLLRLNKLIVRYMSLTKSERLKRNDEPDYRWMVKHCSKKEFSNVCSAIVYIITVAIVIAACAIGQAIAFYKYGQRCYLKWGIYLCIGLAASFLLVVAPYIGWALRSEKDAHGIKRELLMEVSIGVPCFIIYIVWTFVFLPRSFITGTFTYLLFSSVNWIMFFVFICHLLSVVLPLVSTLNSRFFEKFSPILWGFWNSKVLLRKRNKANFHIKTRRIFGIVVNHRSLTVRYNLDMAPSSLEYVFNTPDLLKRLKQLAIEDFSVENVLFYEKYGQLCDLVKQCQCSPQNHHTSSVLSHTSTDTDTNIDTSFDITKEGAPEFESKSEHGLLINKPIEEYLWDIFMEFYQTYIRDGSPLQVNISYQARHQIDTIFKNLFLGGTRKQSRTTAWNRANSQDNQPQKEKKNSAGTLDDIYMDRGQASYGKAGCSSAAHRESTVNSLDPVILTPAESEGENKQTFTLGVFETARKEVFWNIFAGLYPRLVDNVNSD</sequence>
<dbReference type="InterPro" id="IPR036305">
    <property type="entry name" value="RGS_sf"/>
</dbReference>
<evidence type="ECO:0000256" key="2">
    <source>
        <dbReference type="SAM" id="Phobius"/>
    </source>
</evidence>
<feature type="transmembrane region" description="Helical" evidence="2">
    <location>
        <begin position="242"/>
        <end position="267"/>
    </location>
</feature>
<feature type="transmembrane region" description="Helical" evidence="2">
    <location>
        <begin position="279"/>
        <end position="300"/>
    </location>
</feature>
<dbReference type="AlphaFoldDB" id="A0A162TEB4"/>
<evidence type="ECO:0000313" key="4">
    <source>
        <dbReference type="Proteomes" id="UP000077315"/>
    </source>
</evidence>
<organism evidence="3 4">
    <name type="scientific">Phycomyces blakesleeanus (strain ATCC 8743b / DSM 1359 / FGSC 10004 / NBRC 33097 / NRRL 1555)</name>
    <dbReference type="NCBI Taxonomy" id="763407"/>
    <lineage>
        <taxon>Eukaryota</taxon>
        <taxon>Fungi</taxon>
        <taxon>Fungi incertae sedis</taxon>
        <taxon>Mucoromycota</taxon>
        <taxon>Mucoromycotina</taxon>
        <taxon>Mucoromycetes</taxon>
        <taxon>Mucorales</taxon>
        <taxon>Phycomycetaceae</taxon>
        <taxon>Phycomyces</taxon>
    </lineage>
</organism>
<feature type="transmembrane region" description="Helical" evidence="2">
    <location>
        <begin position="209"/>
        <end position="230"/>
    </location>
</feature>
<feature type="transmembrane region" description="Helical" evidence="2">
    <location>
        <begin position="320"/>
        <end position="338"/>
    </location>
</feature>
<feature type="transmembrane region" description="Helical" evidence="2">
    <location>
        <begin position="106"/>
        <end position="127"/>
    </location>
</feature>
<dbReference type="RefSeq" id="XP_018285962.1">
    <property type="nucleotide sequence ID" value="XM_018437117.1"/>
</dbReference>